<evidence type="ECO:0000256" key="4">
    <source>
        <dbReference type="ARBA" id="ARBA00022519"/>
    </source>
</evidence>
<keyword evidence="4" id="KW-0997">Cell inner membrane</keyword>
<evidence type="ECO:0000256" key="8">
    <source>
        <dbReference type="SAM" id="Phobius"/>
    </source>
</evidence>
<name>A0AAW5N2G3_9ESCH</name>
<dbReference type="Pfam" id="PF10753">
    <property type="entry name" value="Toxin_GhoT_OrtT"/>
    <property type="match status" value="1"/>
</dbReference>
<dbReference type="Proteomes" id="UP001206878">
    <property type="component" value="Unassembled WGS sequence"/>
</dbReference>
<accession>A0AAW5N2G3</accession>
<keyword evidence="6 8" id="KW-1133">Transmembrane helix</keyword>
<evidence type="ECO:0000256" key="3">
    <source>
        <dbReference type="ARBA" id="ARBA00022475"/>
    </source>
</evidence>
<comment type="caution">
    <text evidence="9">The sequence shown here is derived from an EMBL/GenBank/DDBJ whole genome shotgun (WGS) entry which is preliminary data.</text>
</comment>
<dbReference type="GO" id="GO:0005886">
    <property type="term" value="C:plasma membrane"/>
    <property type="evidence" value="ECO:0007669"/>
    <property type="project" value="UniProtKB-SubCell"/>
</dbReference>
<organism evidence="9 10">
    <name type="scientific">Escherichia marmotae</name>
    <dbReference type="NCBI Taxonomy" id="1499973"/>
    <lineage>
        <taxon>Bacteria</taxon>
        <taxon>Pseudomonadati</taxon>
        <taxon>Pseudomonadota</taxon>
        <taxon>Gammaproteobacteria</taxon>
        <taxon>Enterobacterales</taxon>
        <taxon>Enterobacteriaceae</taxon>
        <taxon>Escherichia</taxon>
    </lineage>
</organism>
<keyword evidence="5 8" id="KW-0812">Transmembrane</keyword>
<protein>
    <submittedName>
        <fullName evidence="9">GhoT/OrtT family toxin</fullName>
    </submittedName>
</protein>
<keyword evidence="7 8" id="KW-0472">Membrane</keyword>
<keyword evidence="3" id="KW-1003">Cell membrane</keyword>
<evidence type="ECO:0000313" key="9">
    <source>
        <dbReference type="EMBL" id="MCR6680014.1"/>
    </source>
</evidence>
<reference evidence="9" key="1">
    <citation type="submission" date="2022-07" db="EMBL/GenBank/DDBJ databases">
        <title>Diversity of ethanolamine utilization by human commensal Escherichia coli.</title>
        <authorList>
            <person name="Jubelin G."/>
        </authorList>
    </citation>
    <scope>NUCLEOTIDE SEQUENCE</scope>
    <source>
        <strain evidence="9">S1</strain>
    </source>
</reference>
<gene>
    <name evidence="9" type="ORF">NVV43_32240</name>
</gene>
<dbReference type="InterPro" id="IPR019689">
    <property type="entry name" value="Toxin_GhoT/OrtT"/>
</dbReference>
<feature type="transmembrane region" description="Helical" evidence="8">
    <location>
        <begin position="7"/>
        <end position="25"/>
    </location>
</feature>
<dbReference type="EMBL" id="JANPXH010002128">
    <property type="protein sequence ID" value="MCR6680014.1"/>
    <property type="molecule type" value="Genomic_DNA"/>
</dbReference>
<feature type="non-terminal residue" evidence="9">
    <location>
        <position position="50"/>
    </location>
</feature>
<evidence type="ECO:0000313" key="10">
    <source>
        <dbReference type="Proteomes" id="UP001206878"/>
    </source>
</evidence>
<evidence type="ECO:0000256" key="2">
    <source>
        <dbReference type="ARBA" id="ARBA00010408"/>
    </source>
</evidence>
<sequence length="50" mass="5698">MSLFQCLLVFYAVMAVIDFLITWFLSHDKKSIRFLSALLVGITSPMSFPV</sequence>
<evidence type="ECO:0000256" key="1">
    <source>
        <dbReference type="ARBA" id="ARBA00004429"/>
    </source>
</evidence>
<evidence type="ECO:0000256" key="7">
    <source>
        <dbReference type="ARBA" id="ARBA00023136"/>
    </source>
</evidence>
<evidence type="ECO:0000256" key="6">
    <source>
        <dbReference type="ARBA" id="ARBA00022989"/>
    </source>
</evidence>
<evidence type="ECO:0000256" key="5">
    <source>
        <dbReference type="ARBA" id="ARBA00022692"/>
    </source>
</evidence>
<dbReference type="AlphaFoldDB" id="A0AAW5N2G3"/>
<proteinExistence type="inferred from homology"/>
<comment type="subcellular location">
    <subcellularLocation>
        <location evidence="1">Cell inner membrane</location>
        <topology evidence="1">Multi-pass membrane protein</topology>
    </subcellularLocation>
</comment>
<comment type="similarity">
    <text evidence="2">Belongs to the GhoT/OrtT toxin family.</text>
</comment>